<proteinExistence type="predicted"/>
<evidence type="ECO:0000313" key="7">
    <source>
        <dbReference type="EMBL" id="GGD14515.1"/>
    </source>
</evidence>
<evidence type="ECO:0000313" key="10">
    <source>
        <dbReference type="Proteomes" id="UP000630594"/>
    </source>
</evidence>
<feature type="binding site" evidence="5">
    <location>
        <position position="213"/>
    </location>
    <ligand>
        <name>Zn(2+)</name>
        <dbReference type="ChEBI" id="CHEBI:29105"/>
    </ligand>
</feature>
<dbReference type="GO" id="GO:0046872">
    <property type="term" value="F:metal ion binding"/>
    <property type="evidence" value="ECO:0007669"/>
    <property type="project" value="UniProtKB-KW"/>
</dbReference>
<dbReference type="AlphaFoldDB" id="A0A4P7UAC1"/>
<feature type="transmembrane region" description="Helical" evidence="6">
    <location>
        <begin position="30"/>
        <end position="50"/>
    </location>
</feature>
<dbReference type="RefSeq" id="WP_135831653.1">
    <property type="nucleotide sequence ID" value="NZ_BMCK01000002.1"/>
</dbReference>
<dbReference type="PANTHER" id="PTHR20855:SF3">
    <property type="entry name" value="LD03007P"/>
    <property type="match status" value="1"/>
</dbReference>
<keyword evidence="3 6" id="KW-1133">Transmembrane helix</keyword>
<reference evidence="7" key="5">
    <citation type="submission" date="2024-05" db="EMBL/GenBank/DDBJ databases">
        <authorList>
            <person name="Sun Q."/>
            <person name="Sedlacek I."/>
        </authorList>
    </citation>
    <scope>NUCLEOTIDE SEQUENCE</scope>
    <source>
        <strain evidence="7">CCM 7403</strain>
    </source>
</reference>
<keyword evidence="7" id="KW-0238">DNA-binding</keyword>
<dbReference type="InterPro" id="IPR004254">
    <property type="entry name" value="AdipoR/HlyIII-related"/>
</dbReference>
<accession>A0A4P7UAC1</accession>
<dbReference type="OrthoDB" id="9813689at2"/>
<feature type="transmembrane region" description="Helical" evidence="6">
    <location>
        <begin position="145"/>
        <end position="166"/>
    </location>
</feature>
<reference evidence="7" key="2">
    <citation type="journal article" date="2014" name="Int. J. Syst. Evol. Microbiol.">
        <title>Complete genome of a new Firmicutes species belonging to the dominant human colonic microbiota ('Ruminococcus bicirculans') reveals two chromosomes and a selective capacity to utilize plant glucans.</title>
        <authorList>
            <consortium name="NISC Comparative Sequencing Program"/>
            <person name="Wegmann U."/>
            <person name="Louis P."/>
            <person name="Goesmann A."/>
            <person name="Henrissat B."/>
            <person name="Duncan S.H."/>
            <person name="Flint H.J."/>
        </authorList>
    </citation>
    <scope>NUCLEOTIDE SEQUENCE</scope>
    <source>
        <strain evidence="7">CCM 7403</strain>
    </source>
</reference>
<evidence type="ECO:0000313" key="8">
    <source>
        <dbReference type="EMBL" id="QCC76604.1"/>
    </source>
</evidence>
<keyword evidence="10" id="KW-1185">Reference proteome</keyword>
<evidence type="ECO:0000256" key="1">
    <source>
        <dbReference type="ARBA" id="ARBA00004141"/>
    </source>
</evidence>
<dbReference type="Pfam" id="PF03006">
    <property type="entry name" value="HlyIII"/>
    <property type="match status" value="1"/>
</dbReference>
<protein>
    <submittedName>
        <fullName evidence="7">DNA-binding protein</fullName>
    </submittedName>
    <submittedName>
        <fullName evidence="8">Hemolysin III family protein</fullName>
    </submittedName>
</protein>
<evidence type="ECO:0000256" key="2">
    <source>
        <dbReference type="ARBA" id="ARBA00022692"/>
    </source>
</evidence>
<feature type="transmembrane region" description="Helical" evidence="6">
    <location>
        <begin position="120"/>
        <end position="139"/>
    </location>
</feature>
<organism evidence="8 9">
    <name type="scientific">Nocardioides daphniae</name>
    <dbReference type="NCBI Taxonomy" id="402297"/>
    <lineage>
        <taxon>Bacteria</taxon>
        <taxon>Bacillati</taxon>
        <taxon>Actinomycetota</taxon>
        <taxon>Actinomycetes</taxon>
        <taxon>Propionibacteriales</taxon>
        <taxon>Nocardioidaceae</taxon>
        <taxon>Nocardioides</taxon>
    </lineage>
</organism>
<dbReference type="Proteomes" id="UP000630594">
    <property type="component" value="Unassembled WGS sequence"/>
</dbReference>
<reference evidence="8" key="4">
    <citation type="submission" date="2019-03" db="EMBL/GenBank/DDBJ databases">
        <authorList>
            <person name="Huang Y."/>
        </authorList>
    </citation>
    <scope>NUCLEOTIDE SEQUENCE</scope>
    <source>
        <strain evidence="8">JCM 16608</strain>
    </source>
</reference>
<keyword evidence="2 6" id="KW-0812">Transmembrane</keyword>
<sequence length="239" mass="26319">MNDSLRVRMDHLHDRVEETLAEVKPHLRGWLHAGTAPVALAAGVTLVALSPTTTTRIASSVFALTALLVFTVSAIYHRGTWSPRIQKFLQRFDHSNIFLLIAGTCTPFAVLLLDGSDRWTMLGIVWTGALLGVAMQLWWSNHPRWVSAPIYLALGWAPVFFFGGFIDGAMEYGRAMGIAVMTLVVVGGALYTLGAVVYGTKRPNPSPRWFGFHEVFHTFTILAFVAHYVGVSLATYSAR</sequence>
<keyword evidence="5" id="KW-0479">Metal-binding</keyword>
<dbReference type="KEGG" id="ndp:E2C04_04120"/>
<dbReference type="EMBL" id="CP038462">
    <property type="protein sequence ID" value="QCC76604.1"/>
    <property type="molecule type" value="Genomic_DNA"/>
</dbReference>
<feature type="transmembrane region" description="Helical" evidence="6">
    <location>
        <begin position="57"/>
        <end position="76"/>
    </location>
</feature>
<feature type="binding site" evidence="5">
    <location>
        <position position="77"/>
    </location>
    <ligand>
        <name>Zn(2+)</name>
        <dbReference type="ChEBI" id="CHEBI:29105"/>
    </ligand>
</feature>
<evidence type="ECO:0000256" key="3">
    <source>
        <dbReference type="ARBA" id="ARBA00022989"/>
    </source>
</evidence>
<comment type="subcellular location">
    <subcellularLocation>
        <location evidence="1">Membrane</location>
        <topology evidence="1">Multi-pass membrane protein</topology>
    </subcellularLocation>
</comment>
<evidence type="ECO:0000313" key="9">
    <source>
        <dbReference type="Proteomes" id="UP000297025"/>
    </source>
</evidence>
<feature type="transmembrane region" description="Helical" evidence="6">
    <location>
        <begin position="178"/>
        <end position="199"/>
    </location>
</feature>
<dbReference type="PANTHER" id="PTHR20855">
    <property type="entry name" value="ADIPOR/PROGESTIN RECEPTOR-RELATED"/>
    <property type="match status" value="1"/>
</dbReference>
<feature type="transmembrane region" description="Helical" evidence="6">
    <location>
        <begin position="219"/>
        <end position="238"/>
    </location>
</feature>
<keyword evidence="5" id="KW-0862">Zinc</keyword>
<dbReference type="Proteomes" id="UP000297025">
    <property type="component" value="Chromosome"/>
</dbReference>
<dbReference type="EMBL" id="BMCK01000002">
    <property type="protein sequence ID" value="GGD14515.1"/>
    <property type="molecule type" value="Genomic_DNA"/>
</dbReference>
<reference evidence="8 9" key="1">
    <citation type="journal article" date="2008" name="Int. J. Syst. Evol. Microbiol.">
        <title>Nocardioides daphniae sp. nov., isolated from Daphnia cucullata (Crustacea: Cladocera).</title>
        <authorList>
            <person name="Toth E.M."/>
            <person name="Keki Z."/>
            <person name="Homonnay Z.G."/>
            <person name="Borsodi A.K."/>
            <person name="Marialigeti K."/>
            <person name="Schumann P."/>
        </authorList>
    </citation>
    <scope>NUCLEOTIDE SEQUENCE [LARGE SCALE GENOMIC DNA]</scope>
    <source>
        <strain evidence="8 9">JCM 16608</strain>
    </source>
</reference>
<evidence type="ECO:0000256" key="6">
    <source>
        <dbReference type="SAM" id="Phobius"/>
    </source>
</evidence>
<evidence type="ECO:0000256" key="5">
    <source>
        <dbReference type="PIRSR" id="PIRSR604254-1"/>
    </source>
</evidence>
<dbReference type="GO" id="GO:0016020">
    <property type="term" value="C:membrane"/>
    <property type="evidence" value="ECO:0007669"/>
    <property type="project" value="UniProtKB-SubCell"/>
</dbReference>
<feature type="binding site" evidence="5">
    <location>
        <position position="217"/>
    </location>
    <ligand>
        <name>Zn(2+)</name>
        <dbReference type="ChEBI" id="CHEBI:29105"/>
    </ligand>
</feature>
<reference evidence="10" key="3">
    <citation type="journal article" date="2019" name="Int. J. Syst. Evol. Microbiol.">
        <title>The Global Catalogue of Microorganisms (GCM) 10K type strain sequencing project: providing services to taxonomists for standard genome sequencing and annotation.</title>
        <authorList>
            <consortium name="The Broad Institute Genomics Platform"/>
            <consortium name="The Broad Institute Genome Sequencing Center for Infectious Disease"/>
            <person name="Wu L."/>
            <person name="Ma J."/>
        </authorList>
    </citation>
    <scope>NUCLEOTIDE SEQUENCE [LARGE SCALE GENOMIC DNA]</scope>
    <source>
        <strain evidence="10">CCM 7403</strain>
    </source>
</reference>
<feature type="transmembrane region" description="Helical" evidence="6">
    <location>
        <begin position="96"/>
        <end position="113"/>
    </location>
</feature>
<evidence type="ECO:0000256" key="4">
    <source>
        <dbReference type="ARBA" id="ARBA00023136"/>
    </source>
</evidence>
<keyword evidence="4 6" id="KW-0472">Membrane</keyword>
<gene>
    <name evidence="8" type="ORF">E2C04_04120</name>
    <name evidence="7" type="ORF">GCM10007231_11870</name>
</gene>
<name>A0A4P7UAC1_9ACTN</name>
<dbReference type="GO" id="GO:0003677">
    <property type="term" value="F:DNA binding"/>
    <property type="evidence" value="ECO:0007669"/>
    <property type="project" value="UniProtKB-KW"/>
</dbReference>